<organism evidence="1 2">
    <name type="scientific">Hymenobacter artigasi</name>
    <dbReference type="NCBI Taxonomy" id="2719616"/>
    <lineage>
        <taxon>Bacteria</taxon>
        <taxon>Pseudomonadati</taxon>
        <taxon>Bacteroidota</taxon>
        <taxon>Cytophagia</taxon>
        <taxon>Cytophagales</taxon>
        <taxon>Hymenobacteraceae</taxon>
        <taxon>Hymenobacter</taxon>
    </lineage>
</organism>
<gene>
    <name evidence="1" type="ORF">HBN54_001973</name>
</gene>
<evidence type="ECO:0000313" key="2">
    <source>
        <dbReference type="Proteomes" id="UP000717634"/>
    </source>
</evidence>
<proteinExistence type="predicted"/>
<dbReference type="SUPFAM" id="SSF52540">
    <property type="entry name" value="P-loop containing nucleoside triphosphate hydrolases"/>
    <property type="match status" value="1"/>
</dbReference>
<dbReference type="InterPro" id="IPR011009">
    <property type="entry name" value="Kinase-like_dom_sf"/>
</dbReference>
<accession>A0ABX1HKR4</accession>
<keyword evidence="2" id="KW-1185">Reference proteome</keyword>
<reference evidence="1 2" key="1">
    <citation type="submission" date="2020-03" db="EMBL/GenBank/DDBJ databases">
        <title>Genomic Encyclopedia of Type Strains, Phase IV (KMG-V): Genome sequencing to study the core and pangenomes of soil and plant-associated prokaryotes.</title>
        <authorList>
            <person name="Whitman W."/>
        </authorList>
    </citation>
    <scope>NUCLEOTIDE SEQUENCE [LARGE SCALE GENOMIC DNA]</scope>
    <source>
        <strain evidence="1 2">1B</strain>
    </source>
</reference>
<evidence type="ECO:0000313" key="1">
    <source>
        <dbReference type="EMBL" id="NKI89378.1"/>
    </source>
</evidence>
<protein>
    <submittedName>
        <fullName evidence="1">Thymidylate kinase</fullName>
    </submittedName>
</protein>
<keyword evidence="1" id="KW-0808">Transferase</keyword>
<sequence length="822" mass="92265">MTHSLPVSDHTTDPADLPALLARLGYAPVATGGVRLRGCPNPDGSLRWLWPTTLRQPLFLELYNAASPKARLFSAFVRLVFFCRLQGVFFRRLPGQFAATGQQVWPRADFALFTGTPGPNRKAVCCYALAPGQLVFAKLPLGPVSAEKVQAETTTLLHLNQRGFTRFDLPRVLDYEPGHLLQSSVQVPGARRATRFGPAHASCLQELLATTGTRQPLAASNCWESITGQVAELQELSETRVPFGLRTKLRHLLATLDPNQEISVGFAHGDFTPWNCWLGPEKLAIYDLELALPEASLLYDLFHFEVQQALLTTRRSAVDIRTQALATAQRHFATVPAAELGVAWQLYLLHQVATGALLYHAQTAWHPQVSWLLNGWNALLTLELAPAMEHRQLAIFDLLDYVQLLGQPGVVLKPRAANAYYPAPSSDLDLLLEEADMEAGVHFLRHYPLAQSAVLRPAAHMQSVDCLFQDGSLLSVDLLHQLERMELRLLDAEAVLSQAERAVAGVPVPSLRDDFVYTWLFYWLNQSNLPLNHLRHFQQLAAGQQAALLAHLTAAYGLTFHSLAEASVYVPAKAEHLAFTLRQAQANGRLHRWARGLRYLLSTAVEFGRPGGLIITFSGVDGAGKSTVIEHVKERLEKKWRKRVVVIRHRPSVLPIISAWKYGKQGAEARSVQNLPRQGQNYSLGSSLARFAYYYVDYVFGQAVIWLRHTRRGHVVLYDRYYFDFINDGRRSNIDLPARLTQALYALVNKPRLNFFLYADPQEILRRKQELSASTITQLTQQYKTLFGQLGARYRDSRYVPIENQDLDTTLALIGQYIQQEI</sequence>
<comment type="caution">
    <text evidence="1">The sequence shown here is derived from an EMBL/GenBank/DDBJ whole genome shotgun (WGS) entry which is preliminary data.</text>
</comment>
<dbReference type="Gene3D" id="3.40.50.300">
    <property type="entry name" value="P-loop containing nucleotide triphosphate hydrolases"/>
    <property type="match status" value="1"/>
</dbReference>
<dbReference type="InterPro" id="IPR027417">
    <property type="entry name" value="P-loop_NTPase"/>
</dbReference>
<dbReference type="SUPFAM" id="SSF56112">
    <property type="entry name" value="Protein kinase-like (PK-like)"/>
    <property type="match status" value="1"/>
</dbReference>
<name>A0ABX1HKR4_9BACT</name>
<keyword evidence="1" id="KW-0418">Kinase</keyword>
<dbReference type="GO" id="GO:0016301">
    <property type="term" value="F:kinase activity"/>
    <property type="evidence" value="ECO:0007669"/>
    <property type="project" value="UniProtKB-KW"/>
</dbReference>
<dbReference type="Proteomes" id="UP000717634">
    <property type="component" value="Unassembled WGS sequence"/>
</dbReference>
<dbReference type="EMBL" id="JAAVTK010000004">
    <property type="protein sequence ID" value="NKI89378.1"/>
    <property type="molecule type" value="Genomic_DNA"/>
</dbReference>
<dbReference type="RefSeq" id="WP_168672995.1">
    <property type="nucleotide sequence ID" value="NZ_JAAVTK010000004.1"/>
</dbReference>